<organism evidence="1 2">
    <name type="scientific">Porphyromonas asaccharolytica (strain ATCC 25260 / DSM 20707 / BCRC 10618 / CCUG 7834 / JCM 6326 / LMG 13178 / VPI 4198 / B440)</name>
    <name type="common">Bacteroides asaccharolyticus</name>
    <dbReference type="NCBI Taxonomy" id="879243"/>
    <lineage>
        <taxon>Bacteria</taxon>
        <taxon>Pseudomonadati</taxon>
        <taxon>Bacteroidota</taxon>
        <taxon>Bacteroidia</taxon>
        <taxon>Bacteroidales</taxon>
        <taxon>Porphyromonadaceae</taxon>
        <taxon>Porphyromonas</taxon>
    </lineage>
</organism>
<protein>
    <submittedName>
        <fullName evidence="1">Uncharacterized protein</fullName>
    </submittedName>
</protein>
<name>F4KKZ4_PORAD</name>
<gene>
    <name evidence="1" type="ordered locus">Poras_1063</name>
</gene>
<keyword evidence="2" id="KW-1185">Reference proteome</keyword>
<proteinExistence type="predicted"/>
<dbReference type="EMBL" id="CP002689">
    <property type="protein sequence ID" value="AEE13006.1"/>
    <property type="molecule type" value="Genomic_DNA"/>
</dbReference>
<dbReference type="Proteomes" id="UP000006545">
    <property type="component" value="Chromosome"/>
</dbReference>
<dbReference type="RefSeq" id="WP_013760470.1">
    <property type="nucleotide sequence ID" value="NC_015501.1"/>
</dbReference>
<accession>F4KKZ4</accession>
<reference evidence="2" key="1">
    <citation type="submission" date="2011-04" db="EMBL/GenBank/DDBJ databases">
        <title>The complete genome of Porphyromonas asaccharolytica DSM 20707.</title>
        <authorList>
            <person name="Lucas S."/>
            <person name="Han J."/>
            <person name="Lapidus A."/>
            <person name="Bruce D."/>
            <person name="Goodwin L."/>
            <person name="Pitluck S."/>
            <person name="Peters L."/>
            <person name="Kyrpides N."/>
            <person name="Mavromatis K."/>
            <person name="Ivanova N."/>
            <person name="Ovchinnikova G."/>
            <person name="Pagani I."/>
            <person name="Lu M."/>
            <person name="Detter J.C."/>
            <person name="Tapia R."/>
            <person name="Han C."/>
            <person name="Land M."/>
            <person name="Hauser L."/>
            <person name="Markowitz V."/>
            <person name="Cheng J.-F."/>
            <person name="Hugenholtz P."/>
            <person name="Woyke T."/>
            <person name="Wu D."/>
            <person name="Gronow S."/>
            <person name="Wellnitz S."/>
            <person name="Brambilla E."/>
            <person name="Klenk H.-P."/>
            <person name="Eisen J.A."/>
        </authorList>
    </citation>
    <scope>NUCLEOTIDE SEQUENCE [LARGE SCALE GENOMIC DNA]</scope>
    <source>
        <strain evidence="2">ATCC 25260 / DSM 20707 / VPI 4198</strain>
    </source>
</reference>
<sequence>MTRDELIKQCRYYKGEEECPFDGVDQDKTAFWSYEYIWVNKFKGDYIDEQMTQSSYLAFPPVAMANRGEFSSVPVSLQQLLFNRYVHWLGGYQSLEEDVASFVTWLQRTYLQE</sequence>
<dbReference type="AlphaFoldDB" id="F4KKZ4"/>
<dbReference type="OrthoDB" id="9798107at2"/>
<evidence type="ECO:0000313" key="2">
    <source>
        <dbReference type="Proteomes" id="UP000006545"/>
    </source>
</evidence>
<dbReference type="HOGENOM" id="CLU_2165932_0_0_10"/>
<dbReference type="KEGG" id="pah:Poras_1063"/>
<evidence type="ECO:0000313" key="1">
    <source>
        <dbReference type="EMBL" id="AEE13006.1"/>
    </source>
</evidence>